<evidence type="ECO:0000256" key="1">
    <source>
        <dbReference type="SAM" id="MobiDB-lite"/>
    </source>
</evidence>
<organism evidence="3 4">
    <name type="scientific">Glaciimonas immobilis</name>
    <dbReference type="NCBI Taxonomy" id="728004"/>
    <lineage>
        <taxon>Bacteria</taxon>
        <taxon>Pseudomonadati</taxon>
        <taxon>Pseudomonadota</taxon>
        <taxon>Betaproteobacteria</taxon>
        <taxon>Burkholderiales</taxon>
        <taxon>Oxalobacteraceae</taxon>
        <taxon>Glaciimonas</taxon>
    </lineage>
</organism>
<protein>
    <submittedName>
        <fullName evidence="3">Uncharacterized protein</fullName>
    </submittedName>
</protein>
<sequence>MLNVGSHLNIIFLLMLMILIQVNNTFLQKEDVSVQSNFSAQGQDKKNATRRRSSKDPLSQMKAFI</sequence>
<evidence type="ECO:0000256" key="2">
    <source>
        <dbReference type="SAM" id="Phobius"/>
    </source>
</evidence>
<keyword evidence="2" id="KW-0812">Transmembrane</keyword>
<reference evidence="3 4" key="1">
    <citation type="submission" date="2020-08" db="EMBL/GenBank/DDBJ databases">
        <title>Genomic Encyclopedia of Type Strains, Phase IV (KMG-IV): sequencing the most valuable type-strain genomes for metagenomic binning, comparative biology and taxonomic classification.</title>
        <authorList>
            <person name="Goeker M."/>
        </authorList>
    </citation>
    <scope>NUCLEOTIDE SEQUENCE [LARGE SCALE GENOMIC DNA]</scope>
    <source>
        <strain evidence="3 4">DSM 23240</strain>
    </source>
</reference>
<keyword evidence="4" id="KW-1185">Reference proteome</keyword>
<keyword evidence="2" id="KW-1133">Transmembrane helix</keyword>
<accession>A0A840RW33</accession>
<feature type="transmembrane region" description="Helical" evidence="2">
    <location>
        <begin position="6"/>
        <end position="27"/>
    </location>
</feature>
<feature type="region of interest" description="Disordered" evidence="1">
    <location>
        <begin position="36"/>
        <end position="65"/>
    </location>
</feature>
<gene>
    <name evidence="3" type="ORF">HNR39_003157</name>
</gene>
<name>A0A840RW33_9BURK</name>
<dbReference type="AlphaFoldDB" id="A0A840RW33"/>
<evidence type="ECO:0000313" key="4">
    <source>
        <dbReference type="Proteomes" id="UP000571084"/>
    </source>
</evidence>
<comment type="caution">
    <text evidence="3">The sequence shown here is derived from an EMBL/GenBank/DDBJ whole genome shotgun (WGS) entry which is preliminary data.</text>
</comment>
<proteinExistence type="predicted"/>
<evidence type="ECO:0000313" key="3">
    <source>
        <dbReference type="EMBL" id="MBB5201308.1"/>
    </source>
</evidence>
<dbReference type="EMBL" id="JACHHQ010000006">
    <property type="protein sequence ID" value="MBB5201308.1"/>
    <property type="molecule type" value="Genomic_DNA"/>
</dbReference>
<keyword evidence="2" id="KW-0472">Membrane</keyword>
<dbReference type="Proteomes" id="UP000571084">
    <property type="component" value="Unassembled WGS sequence"/>
</dbReference>